<dbReference type="EMBL" id="LANI01000025">
    <property type="protein sequence ID" value="KKJ75831.1"/>
    <property type="molecule type" value="Genomic_DNA"/>
</dbReference>
<evidence type="ECO:0000313" key="3">
    <source>
        <dbReference type="Proteomes" id="UP000034491"/>
    </source>
</evidence>
<sequence>MAYTGQLGNKLKGIKTISEGFSEAERIRFHNLLQVAALSPYDGERENALAAAKRMAAKHNMSLEEAAEGGPRDEPKQKARRASYSMSATERVFANSLHLMDSHLAQEKARHEAALKAAYERGLAKDDKPQKSLGSPVKVRNRKPRGMPPKIHAAVLLRETELSIREISSITGLDVYKVTALKLKNRKPAA</sequence>
<name>A0A0M2R2F5_9PROT</name>
<reference evidence="2 3" key="1">
    <citation type="submission" date="2015-03" db="EMBL/GenBank/DDBJ databases">
        <title>Genome sequence of Kiloniella sp. P1-1, isolated from the gut microflora of Pacific white shrimp, Penaeus vannamei.</title>
        <authorList>
            <person name="Shao Z."/>
            <person name="Wang L."/>
            <person name="Li X."/>
        </authorList>
    </citation>
    <scope>NUCLEOTIDE SEQUENCE [LARGE SCALE GENOMIC DNA]</scope>
    <source>
        <strain evidence="2 3">P1-1</strain>
    </source>
</reference>
<gene>
    <name evidence="2" type="ORF">WH95_16550</name>
</gene>
<dbReference type="AlphaFoldDB" id="A0A0M2R2F5"/>
<accession>A0A0M2R2F5</accession>
<protein>
    <recommendedName>
        <fullName evidence="4">DUF2786 domain-containing protein</fullName>
    </recommendedName>
</protein>
<feature type="region of interest" description="Disordered" evidence="1">
    <location>
        <begin position="120"/>
        <end position="146"/>
    </location>
</feature>
<dbReference type="OrthoDB" id="8479266at2"/>
<dbReference type="Proteomes" id="UP000034491">
    <property type="component" value="Unassembled WGS sequence"/>
</dbReference>
<keyword evidence="3" id="KW-1185">Reference proteome</keyword>
<evidence type="ECO:0000256" key="1">
    <source>
        <dbReference type="SAM" id="MobiDB-lite"/>
    </source>
</evidence>
<evidence type="ECO:0008006" key="4">
    <source>
        <dbReference type="Google" id="ProtNLM"/>
    </source>
</evidence>
<organism evidence="2 3">
    <name type="scientific">Kiloniella litopenaei</name>
    <dbReference type="NCBI Taxonomy" id="1549748"/>
    <lineage>
        <taxon>Bacteria</taxon>
        <taxon>Pseudomonadati</taxon>
        <taxon>Pseudomonadota</taxon>
        <taxon>Alphaproteobacteria</taxon>
        <taxon>Rhodospirillales</taxon>
        <taxon>Kiloniellaceae</taxon>
        <taxon>Kiloniella</taxon>
    </lineage>
</organism>
<proteinExistence type="predicted"/>
<evidence type="ECO:0000313" key="2">
    <source>
        <dbReference type="EMBL" id="KKJ75831.1"/>
    </source>
</evidence>
<comment type="caution">
    <text evidence="2">The sequence shown here is derived from an EMBL/GenBank/DDBJ whole genome shotgun (WGS) entry which is preliminary data.</text>
</comment>
<feature type="compositionally biased region" description="Basic and acidic residues" evidence="1">
    <location>
        <begin position="120"/>
        <end position="130"/>
    </location>
</feature>
<dbReference type="RefSeq" id="WP_046509351.1">
    <property type="nucleotide sequence ID" value="NZ_LANI01000025.1"/>
</dbReference>
<feature type="region of interest" description="Disordered" evidence="1">
    <location>
        <begin position="63"/>
        <end position="83"/>
    </location>
</feature>